<gene>
    <name evidence="1" type="ORF">NCGR_LOCUS8265</name>
</gene>
<name>A0A811MU65_9POAL</name>
<dbReference type="OrthoDB" id="1923282at2759"/>
<proteinExistence type="predicted"/>
<accession>A0A811MU65</accession>
<dbReference type="Proteomes" id="UP000604825">
    <property type="component" value="Unassembled WGS sequence"/>
</dbReference>
<dbReference type="PANTHER" id="PTHR33676:SF12">
    <property type="entry name" value="EXPRESSED PROTEIN"/>
    <property type="match status" value="1"/>
</dbReference>
<evidence type="ECO:0000313" key="2">
    <source>
        <dbReference type="Proteomes" id="UP000604825"/>
    </source>
</evidence>
<evidence type="ECO:0000313" key="1">
    <source>
        <dbReference type="EMBL" id="CAD6212483.1"/>
    </source>
</evidence>
<dbReference type="PANTHER" id="PTHR33676">
    <property type="entry name" value="COLD REGULATED PROTEIN 27"/>
    <property type="match status" value="1"/>
</dbReference>
<sequence>MGGVSLNQPLINDDPLPLPLPGSIAKQGDQIEGLLSAGWTNERHSSYISSMEASFVEQLYGQENCSYDANKNNLRNIVINNLPENPWVRRFKPRGACVNHRGIGMEPIVDDYGSGTDTVREKVRTHAGVVKTSVIIGKSKGHYLVFPFQQNVSSICFTLFEPILVVL</sequence>
<comment type="caution">
    <text evidence="1">The sequence shown here is derived from an EMBL/GenBank/DDBJ whole genome shotgun (WGS) entry which is preliminary data.</text>
</comment>
<reference evidence="1" key="1">
    <citation type="submission" date="2020-10" db="EMBL/GenBank/DDBJ databases">
        <authorList>
            <person name="Han B."/>
            <person name="Lu T."/>
            <person name="Zhao Q."/>
            <person name="Huang X."/>
            <person name="Zhao Y."/>
        </authorList>
    </citation>
    <scope>NUCLEOTIDE SEQUENCE</scope>
</reference>
<dbReference type="GO" id="GO:0009409">
    <property type="term" value="P:response to cold"/>
    <property type="evidence" value="ECO:0007669"/>
    <property type="project" value="InterPro"/>
</dbReference>
<dbReference type="EMBL" id="CAJGYO010000002">
    <property type="protein sequence ID" value="CAD6212483.1"/>
    <property type="molecule type" value="Genomic_DNA"/>
</dbReference>
<organism evidence="1 2">
    <name type="scientific">Miscanthus lutarioriparius</name>
    <dbReference type="NCBI Taxonomy" id="422564"/>
    <lineage>
        <taxon>Eukaryota</taxon>
        <taxon>Viridiplantae</taxon>
        <taxon>Streptophyta</taxon>
        <taxon>Embryophyta</taxon>
        <taxon>Tracheophyta</taxon>
        <taxon>Spermatophyta</taxon>
        <taxon>Magnoliopsida</taxon>
        <taxon>Liliopsida</taxon>
        <taxon>Poales</taxon>
        <taxon>Poaceae</taxon>
        <taxon>PACMAD clade</taxon>
        <taxon>Panicoideae</taxon>
        <taxon>Andropogonodae</taxon>
        <taxon>Andropogoneae</taxon>
        <taxon>Saccharinae</taxon>
        <taxon>Miscanthus</taxon>
    </lineage>
</organism>
<dbReference type="GO" id="GO:0042752">
    <property type="term" value="P:regulation of circadian rhythm"/>
    <property type="evidence" value="ECO:0007669"/>
    <property type="project" value="InterPro"/>
</dbReference>
<dbReference type="InterPro" id="IPR044678">
    <property type="entry name" value="COR27/28"/>
</dbReference>
<dbReference type="AlphaFoldDB" id="A0A811MU65"/>
<protein>
    <submittedName>
        <fullName evidence="1">Uncharacterized protein</fullName>
    </submittedName>
</protein>
<keyword evidence="2" id="KW-1185">Reference proteome</keyword>